<dbReference type="InterPro" id="IPR035906">
    <property type="entry name" value="MetI-like_sf"/>
</dbReference>
<feature type="transmembrane region" description="Helical" evidence="7">
    <location>
        <begin position="12"/>
        <end position="32"/>
    </location>
</feature>
<feature type="transmembrane region" description="Helical" evidence="7">
    <location>
        <begin position="136"/>
        <end position="165"/>
    </location>
</feature>
<comment type="caution">
    <text evidence="9">The sequence shown here is derived from an EMBL/GenBank/DDBJ whole genome shotgun (WGS) entry which is preliminary data.</text>
</comment>
<feature type="transmembrane region" description="Helical" evidence="7">
    <location>
        <begin position="282"/>
        <end position="303"/>
    </location>
</feature>
<evidence type="ECO:0000313" key="10">
    <source>
        <dbReference type="Proteomes" id="UP001501470"/>
    </source>
</evidence>
<evidence type="ECO:0000256" key="6">
    <source>
        <dbReference type="ARBA" id="ARBA00023136"/>
    </source>
</evidence>
<keyword evidence="2 7" id="KW-0813">Transport</keyword>
<feature type="transmembrane region" description="Helical" evidence="7">
    <location>
        <begin position="101"/>
        <end position="124"/>
    </location>
</feature>
<gene>
    <name evidence="9" type="primary">gsiC</name>
    <name evidence="9" type="ORF">GCM10009827_057220</name>
</gene>
<reference evidence="10" key="1">
    <citation type="journal article" date="2019" name="Int. J. Syst. Evol. Microbiol.">
        <title>The Global Catalogue of Microorganisms (GCM) 10K type strain sequencing project: providing services to taxonomists for standard genome sequencing and annotation.</title>
        <authorList>
            <consortium name="The Broad Institute Genomics Platform"/>
            <consortium name="The Broad Institute Genome Sequencing Center for Infectious Disease"/>
            <person name="Wu L."/>
            <person name="Ma J."/>
        </authorList>
    </citation>
    <scope>NUCLEOTIDE SEQUENCE [LARGE SCALE GENOMIC DNA]</scope>
    <source>
        <strain evidence="10">JCM 15933</strain>
    </source>
</reference>
<feature type="domain" description="ABC transmembrane type-1" evidence="8">
    <location>
        <begin position="97"/>
        <end position="300"/>
    </location>
</feature>
<sequence>MSFVRFVARRVLVTVPAALAVLVITFAMIRLVPGDPVQVIAGTNLDPQVAEELREQLGLNDPLLVQFFTYLENVLHGDLGTSFLTRQPVADVVAERLPNTLMLTAAGVLAGLLLSLPIGIASALRDAKRRRAGLSFTTVTTMLVATPDFLLATVLATVFAVYLQIFPVAGAESWTSIVLPALALGIPLAGIQARVVRASVLDAVGRPFVRTLRAVGVPQRRLLTRNVLPNASIPVVTLLSVEFGRLLAGALIVENIFSWPGLGTTIFDSIGRRDLPAVQGEILVVALLILGINLFIDVVYRIIDPRIGLS</sequence>
<keyword evidence="4 7" id="KW-0812">Transmembrane</keyword>
<dbReference type="RefSeq" id="WP_344505318.1">
    <property type="nucleotide sequence ID" value="NZ_BAAAQD010000012.1"/>
</dbReference>
<evidence type="ECO:0000256" key="7">
    <source>
        <dbReference type="RuleBase" id="RU363032"/>
    </source>
</evidence>
<dbReference type="PANTHER" id="PTHR43163">
    <property type="entry name" value="DIPEPTIDE TRANSPORT SYSTEM PERMEASE PROTEIN DPPB-RELATED"/>
    <property type="match status" value="1"/>
</dbReference>
<proteinExistence type="inferred from homology"/>
<evidence type="ECO:0000256" key="1">
    <source>
        <dbReference type="ARBA" id="ARBA00004651"/>
    </source>
</evidence>
<accession>A0ABP4LUN1</accession>
<keyword evidence="10" id="KW-1185">Reference proteome</keyword>
<dbReference type="Pfam" id="PF19300">
    <property type="entry name" value="BPD_transp_1_N"/>
    <property type="match status" value="1"/>
</dbReference>
<keyword evidence="6 7" id="KW-0472">Membrane</keyword>
<evidence type="ECO:0000256" key="5">
    <source>
        <dbReference type="ARBA" id="ARBA00022989"/>
    </source>
</evidence>
<organism evidence="9 10">
    <name type="scientific">Dactylosporangium maewongense</name>
    <dbReference type="NCBI Taxonomy" id="634393"/>
    <lineage>
        <taxon>Bacteria</taxon>
        <taxon>Bacillati</taxon>
        <taxon>Actinomycetota</taxon>
        <taxon>Actinomycetes</taxon>
        <taxon>Micromonosporales</taxon>
        <taxon>Micromonosporaceae</taxon>
        <taxon>Dactylosporangium</taxon>
    </lineage>
</organism>
<evidence type="ECO:0000256" key="4">
    <source>
        <dbReference type="ARBA" id="ARBA00022692"/>
    </source>
</evidence>
<dbReference type="SUPFAM" id="SSF161098">
    <property type="entry name" value="MetI-like"/>
    <property type="match status" value="1"/>
</dbReference>
<keyword evidence="5 7" id="KW-1133">Transmembrane helix</keyword>
<comment type="subcellular location">
    <subcellularLocation>
        <location evidence="1 7">Cell membrane</location>
        <topology evidence="1 7">Multi-pass membrane protein</topology>
    </subcellularLocation>
</comment>
<keyword evidence="3" id="KW-1003">Cell membrane</keyword>
<evidence type="ECO:0000256" key="3">
    <source>
        <dbReference type="ARBA" id="ARBA00022475"/>
    </source>
</evidence>
<evidence type="ECO:0000259" key="8">
    <source>
        <dbReference type="PROSITE" id="PS50928"/>
    </source>
</evidence>
<name>A0ABP4LUN1_9ACTN</name>
<dbReference type="InterPro" id="IPR045621">
    <property type="entry name" value="BPD_transp_1_N"/>
</dbReference>
<evidence type="ECO:0000256" key="2">
    <source>
        <dbReference type="ARBA" id="ARBA00022448"/>
    </source>
</evidence>
<comment type="similarity">
    <text evidence="7">Belongs to the binding-protein-dependent transport system permease family.</text>
</comment>
<evidence type="ECO:0000313" key="9">
    <source>
        <dbReference type="EMBL" id="GAA1531990.1"/>
    </source>
</evidence>
<dbReference type="Gene3D" id="1.10.3720.10">
    <property type="entry name" value="MetI-like"/>
    <property type="match status" value="1"/>
</dbReference>
<feature type="transmembrane region" description="Helical" evidence="7">
    <location>
        <begin position="177"/>
        <end position="196"/>
    </location>
</feature>
<dbReference type="PANTHER" id="PTHR43163:SF6">
    <property type="entry name" value="DIPEPTIDE TRANSPORT SYSTEM PERMEASE PROTEIN DPPB-RELATED"/>
    <property type="match status" value="1"/>
</dbReference>
<dbReference type="PROSITE" id="PS50928">
    <property type="entry name" value="ABC_TM1"/>
    <property type="match status" value="1"/>
</dbReference>
<dbReference type="CDD" id="cd06261">
    <property type="entry name" value="TM_PBP2"/>
    <property type="match status" value="1"/>
</dbReference>
<protein>
    <submittedName>
        <fullName evidence="9">Glutathione ABC transporter permease GsiC</fullName>
    </submittedName>
</protein>
<dbReference type="Pfam" id="PF00528">
    <property type="entry name" value="BPD_transp_1"/>
    <property type="match status" value="1"/>
</dbReference>
<dbReference type="InterPro" id="IPR000515">
    <property type="entry name" value="MetI-like"/>
</dbReference>
<dbReference type="EMBL" id="BAAAQD010000012">
    <property type="protein sequence ID" value="GAA1531990.1"/>
    <property type="molecule type" value="Genomic_DNA"/>
</dbReference>
<dbReference type="Proteomes" id="UP001501470">
    <property type="component" value="Unassembled WGS sequence"/>
</dbReference>